<reference evidence="4 5" key="1">
    <citation type="submission" date="2020-04" db="EMBL/GenBank/DDBJ databases">
        <authorList>
            <person name="Hitch T.C.A."/>
            <person name="Wylensek D."/>
            <person name="Clavel T."/>
        </authorList>
    </citation>
    <scope>NUCLEOTIDE SEQUENCE [LARGE SCALE GENOMIC DNA]</scope>
    <source>
        <strain evidence="4 5">BSM-383-APC-22F</strain>
    </source>
</reference>
<dbReference type="Pfam" id="PF02452">
    <property type="entry name" value="PemK_toxin"/>
    <property type="match status" value="1"/>
</dbReference>
<sequence length="127" mass="14367">MTIKKGDLYYADLSLGIGSEQGGIRPVVILQNNKGNKYAPTVIVASLTSGRHRKQFLPTHFTLTERKGLRSNSIVLLEQIRTIDKSRLLNKIGSLSKREIRVIDHKIKISLGISEHREERNCLRCCL</sequence>
<keyword evidence="3" id="KW-0255">Endonuclease</keyword>
<dbReference type="PANTHER" id="PTHR33988:SF2">
    <property type="entry name" value="ENDORIBONUCLEASE MAZF"/>
    <property type="match status" value="1"/>
</dbReference>
<evidence type="ECO:0000256" key="2">
    <source>
        <dbReference type="ARBA" id="ARBA00022649"/>
    </source>
</evidence>
<proteinExistence type="inferred from homology"/>
<dbReference type="PIRSF" id="PIRSF033490">
    <property type="entry name" value="MazF"/>
    <property type="match status" value="1"/>
</dbReference>
<accession>A0A7X9RID3</accession>
<dbReference type="Proteomes" id="UP000540014">
    <property type="component" value="Unassembled WGS sequence"/>
</dbReference>
<evidence type="ECO:0000256" key="1">
    <source>
        <dbReference type="ARBA" id="ARBA00007521"/>
    </source>
</evidence>
<dbReference type="EMBL" id="JABAFR010000005">
    <property type="protein sequence ID" value="NME43883.1"/>
    <property type="molecule type" value="Genomic_DNA"/>
</dbReference>
<gene>
    <name evidence="4" type="ORF">HF861_03175</name>
</gene>
<evidence type="ECO:0000313" key="4">
    <source>
        <dbReference type="EMBL" id="NME43883.1"/>
    </source>
</evidence>
<dbReference type="EC" id="3.1.-.-" evidence="3"/>
<dbReference type="GO" id="GO:0016075">
    <property type="term" value="P:rRNA catabolic process"/>
    <property type="evidence" value="ECO:0007669"/>
    <property type="project" value="TreeGrafter"/>
</dbReference>
<keyword evidence="2" id="KW-1277">Toxin-antitoxin system</keyword>
<dbReference type="RefSeq" id="WP_168964858.1">
    <property type="nucleotide sequence ID" value="NZ_JABAFR010000005.1"/>
</dbReference>
<protein>
    <recommendedName>
        <fullName evidence="3">mRNA interferase</fullName>
        <ecNumber evidence="3">3.1.-.-</ecNumber>
    </recommendedName>
</protein>
<evidence type="ECO:0000313" key="5">
    <source>
        <dbReference type="Proteomes" id="UP000540014"/>
    </source>
</evidence>
<evidence type="ECO:0000256" key="3">
    <source>
        <dbReference type="PIRNR" id="PIRNR033490"/>
    </source>
</evidence>
<dbReference type="GO" id="GO:0003677">
    <property type="term" value="F:DNA binding"/>
    <property type="evidence" value="ECO:0007669"/>
    <property type="project" value="InterPro"/>
</dbReference>
<dbReference type="SUPFAM" id="SSF50118">
    <property type="entry name" value="Cell growth inhibitor/plasmid maintenance toxic component"/>
    <property type="match status" value="1"/>
</dbReference>
<dbReference type="GO" id="GO:0016787">
    <property type="term" value="F:hydrolase activity"/>
    <property type="evidence" value="ECO:0007669"/>
    <property type="project" value="UniProtKB-KW"/>
</dbReference>
<dbReference type="Gene3D" id="2.30.30.110">
    <property type="match status" value="1"/>
</dbReference>
<comment type="similarity">
    <text evidence="1 3">Belongs to the PemK/MazF family.</text>
</comment>
<keyword evidence="3" id="KW-0540">Nuclease</keyword>
<dbReference type="GO" id="GO:0006402">
    <property type="term" value="P:mRNA catabolic process"/>
    <property type="evidence" value="ECO:0007669"/>
    <property type="project" value="TreeGrafter"/>
</dbReference>
<name>A0A7X9RID3_9FIRM</name>
<dbReference type="GO" id="GO:0004521">
    <property type="term" value="F:RNA endonuclease activity"/>
    <property type="evidence" value="ECO:0007669"/>
    <property type="project" value="TreeGrafter"/>
</dbReference>
<comment type="caution">
    <text evidence="4">The sequence shown here is derived from an EMBL/GenBank/DDBJ whole genome shotgun (WGS) entry which is preliminary data.</text>
</comment>
<organism evidence="4 5">
    <name type="scientific">Faecalicoccus pleomorphus</name>
    <dbReference type="NCBI Taxonomy" id="1323"/>
    <lineage>
        <taxon>Bacteria</taxon>
        <taxon>Bacillati</taxon>
        <taxon>Bacillota</taxon>
        <taxon>Erysipelotrichia</taxon>
        <taxon>Erysipelotrichales</taxon>
        <taxon>Erysipelotrichaceae</taxon>
        <taxon>Faecalicoccus</taxon>
    </lineage>
</organism>
<dbReference type="InterPro" id="IPR003477">
    <property type="entry name" value="PemK-like"/>
</dbReference>
<dbReference type="InterPro" id="IPR011067">
    <property type="entry name" value="Plasmid_toxin/cell-grow_inhib"/>
</dbReference>
<comment type="function">
    <text evidence="3">Toxic component of a type II toxin-antitoxin (TA) system.</text>
</comment>
<keyword evidence="3" id="KW-0378">Hydrolase</keyword>
<dbReference type="PANTHER" id="PTHR33988">
    <property type="entry name" value="ENDORIBONUCLEASE MAZF-RELATED"/>
    <property type="match status" value="1"/>
</dbReference>
<dbReference type="AlphaFoldDB" id="A0A7X9RID3"/>